<dbReference type="EMBL" id="MTZV01000006">
    <property type="protein sequence ID" value="PCE24047.1"/>
    <property type="molecule type" value="Genomic_DNA"/>
</dbReference>
<dbReference type="NCBIfam" id="NF033085">
    <property type="entry name" value="bla_class_C"/>
    <property type="match status" value="1"/>
</dbReference>
<evidence type="ECO:0000259" key="8">
    <source>
        <dbReference type="Pfam" id="PF00144"/>
    </source>
</evidence>
<dbReference type="EC" id="3.5.2.6" evidence="3 6"/>
<dbReference type="RefSeq" id="WP_096725914.1">
    <property type="nucleotide sequence ID" value="NZ_MTZV01000006.1"/>
</dbReference>
<organism evidence="9 10">
    <name type="scientific">Paraburkholderia acidicola</name>
    <dbReference type="NCBI Taxonomy" id="1912599"/>
    <lineage>
        <taxon>Bacteria</taxon>
        <taxon>Pseudomonadati</taxon>
        <taxon>Pseudomonadota</taxon>
        <taxon>Betaproteobacteria</taxon>
        <taxon>Burkholderiales</taxon>
        <taxon>Burkholderiaceae</taxon>
        <taxon>Paraburkholderia</taxon>
    </lineage>
</organism>
<dbReference type="InterPro" id="IPR001466">
    <property type="entry name" value="Beta-lactam-related"/>
</dbReference>
<dbReference type="InterPro" id="IPR001586">
    <property type="entry name" value="Beta-lactam_class-C_AS"/>
</dbReference>
<evidence type="ECO:0000256" key="5">
    <source>
        <dbReference type="ARBA" id="ARBA00023251"/>
    </source>
</evidence>
<feature type="domain" description="Beta-lactamase-related" evidence="8">
    <location>
        <begin position="37"/>
        <end position="382"/>
    </location>
</feature>
<dbReference type="GO" id="GO:0046677">
    <property type="term" value="P:response to antibiotic"/>
    <property type="evidence" value="ECO:0007669"/>
    <property type="project" value="UniProtKB-UniRule"/>
</dbReference>
<keyword evidence="7" id="KW-0732">Signal</keyword>
<evidence type="ECO:0000256" key="3">
    <source>
        <dbReference type="ARBA" id="ARBA00012865"/>
    </source>
</evidence>
<reference evidence="9 10" key="1">
    <citation type="submission" date="2017-01" db="EMBL/GenBank/DDBJ databases">
        <title>Whole-Genome Shotgun Sequencing of Two beta-Proteobacterial Species in Search of the Bulgecin Biosynthetic Cluster.</title>
        <authorList>
            <person name="Horsman M.E."/>
            <person name="Marous D.R."/>
            <person name="Li R."/>
            <person name="Oliver R.A."/>
            <person name="Byun B."/>
            <person name="Emrich S.J."/>
            <person name="Boggess B."/>
            <person name="Townsend C.A."/>
            <person name="Mobashery S."/>
        </authorList>
    </citation>
    <scope>NUCLEOTIDE SEQUENCE [LARGE SCALE GENOMIC DNA]</scope>
    <source>
        <strain evidence="9 10">ATCC 31363</strain>
    </source>
</reference>
<evidence type="ECO:0000256" key="1">
    <source>
        <dbReference type="ARBA" id="ARBA00001526"/>
    </source>
</evidence>
<evidence type="ECO:0000256" key="7">
    <source>
        <dbReference type="SAM" id="SignalP"/>
    </source>
</evidence>
<evidence type="ECO:0000256" key="6">
    <source>
        <dbReference type="RuleBase" id="RU361140"/>
    </source>
</evidence>
<evidence type="ECO:0000256" key="2">
    <source>
        <dbReference type="ARBA" id="ARBA00007840"/>
    </source>
</evidence>
<evidence type="ECO:0000256" key="4">
    <source>
        <dbReference type="ARBA" id="ARBA00022801"/>
    </source>
</evidence>
<evidence type="ECO:0000313" key="9">
    <source>
        <dbReference type="EMBL" id="PCE24047.1"/>
    </source>
</evidence>
<name>A0A2A4ETN0_9BURK</name>
<dbReference type="GO" id="GO:0008800">
    <property type="term" value="F:beta-lactamase activity"/>
    <property type="evidence" value="ECO:0007669"/>
    <property type="project" value="UniProtKB-UniRule"/>
</dbReference>
<gene>
    <name evidence="9" type="ORF">BWP39_30660</name>
</gene>
<feature type="signal peptide" evidence="7">
    <location>
        <begin position="1"/>
        <end position="25"/>
    </location>
</feature>
<dbReference type="InterPro" id="IPR012338">
    <property type="entry name" value="Beta-lactam/transpept-like"/>
</dbReference>
<dbReference type="SUPFAM" id="SSF56601">
    <property type="entry name" value="beta-lactamase/transpeptidase-like"/>
    <property type="match status" value="1"/>
</dbReference>
<keyword evidence="5 6" id="KW-0046">Antibiotic resistance</keyword>
<dbReference type="Gene3D" id="3.40.710.10">
    <property type="entry name" value="DD-peptidase/beta-lactamase superfamily"/>
    <property type="match status" value="1"/>
</dbReference>
<keyword evidence="4 6" id="KW-0378">Hydrolase</keyword>
<dbReference type="InterPro" id="IPR050491">
    <property type="entry name" value="AmpC-like"/>
</dbReference>
<accession>A0A2A4ETN0</accession>
<dbReference type="OrthoDB" id="5377431at2"/>
<dbReference type="GO" id="GO:0030288">
    <property type="term" value="C:outer membrane-bounded periplasmic space"/>
    <property type="evidence" value="ECO:0007669"/>
    <property type="project" value="InterPro"/>
</dbReference>
<evidence type="ECO:0000313" key="10">
    <source>
        <dbReference type="Proteomes" id="UP000218022"/>
    </source>
</evidence>
<dbReference type="AlphaFoldDB" id="A0A2A4ETN0"/>
<dbReference type="GO" id="GO:0017001">
    <property type="term" value="P:antibiotic catabolic process"/>
    <property type="evidence" value="ECO:0007669"/>
    <property type="project" value="InterPro"/>
</dbReference>
<feature type="chain" id="PRO_5012359075" description="Beta-lactamase" evidence="7">
    <location>
        <begin position="26"/>
        <end position="390"/>
    </location>
</feature>
<protein>
    <recommendedName>
        <fullName evidence="3 6">Beta-lactamase</fullName>
        <ecNumber evidence="3 6">3.5.2.6</ecNumber>
    </recommendedName>
</protein>
<dbReference type="PANTHER" id="PTHR46825:SF8">
    <property type="entry name" value="BETA-LACTAMASE-RELATED"/>
    <property type="match status" value="1"/>
</dbReference>
<dbReference type="PROSITE" id="PS00336">
    <property type="entry name" value="BETA_LACTAMASE_C"/>
    <property type="match status" value="1"/>
</dbReference>
<comment type="caution">
    <text evidence="9">The sequence shown here is derived from an EMBL/GenBank/DDBJ whole genome shotgun (WGS) entry which is preliminary data.</text>
</comment>
<dbReference type="Proteomes" id="UP000218022">
    <property type="component" value="Unassembled WGS sequence"/>
</dbReference>
<proteinExistence type="inferred from homology"/>
<dbReference type="Pfam" id="PF00144">
    <property type="entry name" value="Beta-lactamase"/>
    <property type="match status" value="1"/>
</dbReference>
<dbReference type="InterPro" id="IPR058136">
    <property type="entry name" value="AmpC"/>
</dbReference>
<sequence>MKFRATHLVTTVTLALCTITSISLAADNRQDQIRHTVDEAVQPVMAKNNIAGMAIGIIDGQQHYVYNYGVASLETRKPVTQNTLFELGSISKTFTATLASLAQVDGDLTLTDRVGKYLPLLGGSRFADVRVFDLGTHTPGGLPIQVPDNVNNNDQLTQYLKAWQPAYAPGTRRTYSNISIGMLGVLTATSMKQDFATLVEQRLFAALGMTNSYFDVPQAHLADYAQGYKKDGAPIRVSPGVLSTEAYGIKSSAADMTRFLQANMNQLKLDEKLQRAITQTHTGYFKAGVMTQDLIWEQYAYPVELKTLQEGNSPEMIANATPVTGFKPPQAPREDVWINKTGSTNGFGAYLAFIPAKQLGIVILANKNFPIDERVSTAYRILTAIAGSEH</sequence>
<comment type="similarity">
    <text evidence="2 6">Belongs to the class-C beta-lactamase family.</text>
</comment>
<dbReference type="PANTHER" id="PTHR46825">
    <property type="entry name" value="D-ALANYL-D-ALANINE-CARBOXYPEPTIDASE/ENDOPEPTIDASE AMPH"/>
    <property type="match status" value="1"/>
</dbReference>
<comment type="catalytic activity">
    <reaction evidence="1 6">
        <text>a beta-lactam + H2O = a substituted beta-amino acid</text>
        <dbReference type="Rhea" id="RHEA:20401"/>
        <dbReference type="ChEBI" id="CHEBI:15377"/>
        <dbReference type="ChEBI" id="CHEBI:35627"/>
        <dbReference type="ChEBI" id="CHEBI:140347"/>
        <dbReference type="EC" id="3.5.2.6"/>
    </reaction>
</comment>